<evidence type="ECO:0000313" key="3">
    <source>
        <dbReference type="EMBL" id="KAJ8767272.1"/>
    </source>
</evidence>
<dbReference type="InterPro" id="IPR006880">
    <property type="entry name" value="INO80B_C"/>
</dbReference>
<sequence length="465" mass="52388">MDNFGLIQFSGFSFFVKKKKRSTASRRPCCNPEKLLQLCSLLSLCTQYFDTRNNEDNLSLRERAAGSDGPKSENRLKKLKLKLGGITHTIHAKSVAGLEFSGGSYLPKTSQCTDAPHQDPSYVKDRHLRGKMPDESVPVSESCRHESVRKSKRVPKKRMMELGFHEEDDNVDDDEVNYLRRQNGFRISEDYEDELAEKRRRKQGTLKVSDRRSSGEWLYADMGNYTSKFSADAREKGRLGKSHHGKGYGVEEVPISGREVGYKSRKLGFVAKMNELTSTEENLALQSNKDECIRSDISPIEFPNGLPLGPKKQTARLSELEQQLKKAEAAQRRRLQSEKAAKEAQAEAIRKILGQDSGRKKREAKLKKQRDELAQGKNAKMKELGSNTIRWVIGPNGTVVTFSDDIGLPHIFNTLPGSYPPPREKCAGPNCENAYKYRDSKSKLPLCSLQCYKAIHGQVQSLIAS</sequence>
<comment type="caution">
    <text evidence="3">The sequence shown here is derived from an EMBL/GenBank/DDBJ whole genome shotgun (WGS) entry which is preliminary data.</text>
</comment>
<dbReference type="InterPro" id="IPR029523">
    <property type="entry name" value="INO80B/Ies2"/>
</dbReference>
<dbReference type="Pfam" id="PF04795">
    <property type="entry name" value="PAPA-1"/>
    <property type="match status" value="1"/>
</dbReference>
<dbReference type="Pfam" id="PF04438">
    <property type="entry name" value="zf-HIT"/>
    <property type="match status" value="1"/>
</dbReference>
<feature type="coiled-coil region" evidence="1">
    <location>
        <begin position="310"/>
        <end position="352"/>
    </location>
</feature>
<dbReference type="CDD" id="cd23021">
    <property type="entry name" value="zf-HIT_IN80B"/>
    <property type="match status" value="1"/>
</dbReference>
<dbReference type="PANTHER" id="PTHR21561:SF16">
    <property type="entry name" value="PAPA-1-LIKE FAMILY PROTEIN _ ZINC FINGER (HIT TYPE) FAMILY PROTEIN"/>
    <property type="match status" value="1"/>
</dbReference>
<proteinExistence type="predicted"/>
<accession>A0AAV8TK02</accession>
<organism evidence="3 4">
    <name type="scientific">Erythroxylum novogranatense</name>
    <dbReference type="NCBI Taxonomy" id="1862640"/>
    <lineage>
        <taxon>Eukaryota</taxon>
        <taxon>Viridiplantae</taxon>
        <taxon>Streptophyta</taxon>
        <taxon>Embryophyta</taxon>
        <taxon>Tracheophyta</taxon>
        <taxon>Spermatophyta</taxon>
        <taxon>Magnoliopsida</taxon>
        <taxon>eudicotyledons</taxon>
        <taxon>Gunneridae</taxon>
        <taxon>Pentapetalae</taxon>
        <taxon>rosids</taxon>
        <taxon>fabids</taxon>
        <taxon>Malpighiales</taxon>
        <taxon>Erythroxylaceae</taxon>
        <taxon>Erythroxylum</taxon>
    </lineage>
</organism>
<name>A0AAV8TK02_9ROSI</name>
<dbReference type="AlphaFoldDB" id="A0AAV8TK02"/>
<protein>
    <recommendedName>
        <fullName evidence="2">INO80 complex subunit B-like conserved region domain-containing protein</fullName>
    </recommendedName>
</protein>
<dbReference type="InterPro" id="IPR007529">
    <property type="entry name" value="Znf_HIT"/>
</dbReference>
<feature type="domain" description="INO80 complex subunit B-like conserved region" evidence="2">
    <location>
        <begin position="321"/>
        <end position="406"/>
    </location>
</feature>
<dbReference type="SMART" id="SM01406">
    <property type="entry name" value="PAPA-1"/>
    <property type="match status" value="1"/>
</dbReference>
<evidence type="ECO:0000259" key="2">
    <source>
        <dbReference type="SMART" id="SM01406"/>
    </source>
</evidence>
<reference evidence="3 4" key="1">
    <citation type="submission" date="2021-09" db="EMBL/GenBank/DDBJ databases">
        <title>Genomic insights and catalytic innovation underlie evolution of tropane alkaloids biosynthesis.</title>
        <authorList>
            <person name="Wang Y.-J."/>
            <person name="Tian T."/>
            <person name="Huang J.-P."/>
            <person name="Huang S.-X."/>
        </authorList>
    </citation>
    <scope>NUCLEOTIDE SEQUENCE [LARGE SCALE GENOMIC DNA]</scope>
    <source>
        <strain evidence="3">KIB-2018</strain>
        <tissue evidence="3">Leaf</tissue>
    </source>
</reference>
<keyword evidence="4" id="KW-1185">Reference proteome</keyword>
<evidence type="ECO:0000313" key="4">
    <source>
        <dbReference type="Proteomes" id="UP001159364"/>
    </source>
</evidence>
<dbReference type="GO" id="GO:0031011">
    <property type="term" value="C:Ino80 complex"/>
    <property type="evidence" value="ECO:0007669"/>
    <property type="project" value="InterPro"/>
</dbReference>
<keyword evidence="1" id="KW-0175">Coiled coil</keyword>
<dbReference type="PANTHER" id="PTHR21561">
    <property type="entry name" value="INO80 COMPLEX SUBUNIT B"/>
    <property type="match status" value="1"/>
</dbReference>
<dbReference type="Proteomes" id="UP001159364">
    <property type="component" value="Linkage Group LG04"/>
</dbReference>
<dbReference type="GO" id="GO:0006338">
    <property type="term" value="P:chromatin remodeling"/>
    <property type="evidence" value="ECO:0007669"/>
    <property type="project" value="InterPro"/>
</dbReference>
<evidence type="ECO:0000256" key="1">
    <source>
        <dbReference type="SAM" id="Coils"/>
    </source>
</evidence>
<dbReference type="EMBL" id="JAIWQS010000004">
    <property type="protein sequence ID" value="KAJ8767272.1"/>
    <property type="molecule type" value="Genomic_DNA"/>
</dbReference>
<gene>
    <name evidence="3" type="ORF">K2173_017316</name>
</gene>